<evidence type="ECO:0000313" key="2">
    <source>
        <dbReference type="EMBL" id="KAJ8920849.1"/>
    </source>
</evidence>
<dbReference type="GO" id="GO:0000175">
    <property type="term" value="F:3'-5'-RNA exonuclease activity"/>
    <property type="evidence" value="ECO:0007669"/>
    <property type="project" value="TreeGrafter"/>
</dbReference>
<dbReference type="InterPro" id="IPR050410">
    <property type="entry name" value="CCR4/nocturin_mRNA_transcr"/>
</dbReference>
<dbReference type="PANTHER" id="PTHR12121:SF37">
    <property type="entry name" value="2',5'-PHOSPHODIESTERASE 12"/>
    <property type="match status" value="1"/>
</dbReference>
<sequence>METEDDKQNEDYKKAYFRETDSGQCELHFFLDTQIPGYGWVKEEIKAVRQTTDMVGSMLQHIRNKLCRIMLDKQGKDLQIEEESDSNEINAFLKTATNKDIKDTIVLKDFTNCFTGGRNVSLQVCDQKFLVVPNAPLIKQIKLPSVLYVGFTIQPSKFHTLNTNNTQSLFSWYKSTDKLNWEKIGKGFRYKLGEDDTGYYIKLVCVPVSPLKVRGPRAHAVSEDVVIHMGQLPTCPFERRHEFTREKCKGLKFRVVSYNILADRYARDNESYTYCPPKALAIEYRKQLILKELLGYKGDIICLQEVDDKQYKEYFKHQFTEAGYGSVFNRKGNRLPEGLACVFNKTRYTLLESKHIVFSTEIERNNWFSYLWNVMHSNEDVMELFLNQPTSLQVIVLKDKLHNKCVIVGNTHLYYRPEANHIRLLQVNMATAYLSLLRRRYLKDGRDMSVIFCGDFNSSPEQSLFSYMVDGHISPEHEDSLMSNIPSSCILTLITIVIFILVRSGAALYHEFVFESACGTPKYTNYTAPYKGCLDYIFIESNRFAVTRVVPLMDEEELSLYEGLPNEFYPSDHLALVVDLKYKTGR</sequence>
<reference evidence="2 3" key="1">
    <citation type="journal article" date="2023" name="Insect Mol. Biol.">
        <title>Genome sequencing provides insights into the evolution of gene families encoding plant cell wall-degrading enzymes in longhorned beetles.</title>
        <authorList>
            <person name="Shin N.R."/>
            <person name="Okamura Y."/>
            <person name="Kirsch R."/>
            <person name="Pauchet Y."/>
        </authorList>
    </citation>
    <scope>NUCLEOTIDE SEQUENCE [LARGE SCALE GENOMIC DNA]</scope>
    <source>
        <strain evidence="2">EAD_L_NR</strain>
    </source>
</reference>
<keyword evidence="3" id="KW-1185">Reference proteome</keyword>
<dbReference type="Gene3D" id="3.60.10.10">
    <property type="entry name" value="Endonuclease/exonuclease/phosphatase"/>
    <property type="match status" value="1"/>
</dbReference>
<dbReference type="Proteomes" id="UP001159042">
    <property type="component" value="Unassembled WGS sequence"/>
</dbReference>
<dbReference type="GO" id="GO:0005739">
    <property type="term" value="C:mitochondrion"/>
    <property type="evidence" value="ECO:0007669"/>
    <property type="project" value="TreeGrafter"/>
</dbReference>
<dbReference type="EMBL" id="JANEYG010000012">
    <property type="protein sequence ID" value="KAJ8920849.1"/>
    <property type="molecule type" value="Genomic_DNA"/>
</dbReference>
<dbReference type="GO" id="GO:0000288">
    <property type="term" value="P:nuclear-transcribed mRNA catabolic process, deadenylation-dependent decay"/>
    <property type="evidence" value="ECO:0007669"/>
    <property type="project" value="TreeGrafter"/>
</dbReference>
<evidence type="ECO:0000259" key="1">
    <source>
        <dbReference type="Pfam" id="PF03372"/>
    </source>
</evidence>
<protein>
    <recommendedName>
        <fullName evidence="1">Endonuclease/exonuclease/phosphatase domain-containing protein</fullName>
    </recommendedName>
</protein>
<dbReference type="InterPro" id="IPR005135">
    <property type="entry name" value="Endo/exonuclease/phosphatase"/>
</dbReference>
<feature type="domain" description="Endonuclease/exonuclease/phosphatase" evidence="1">
    <location>
        <begin position="257"/>
        <end position="573"/>
    </location>
</feature>
<dbReference type="PANTHER" id="PTHR12121">
    <property type="entry name" value="CARBON CATABOLITE REPRESSOR PROTEIN 4"/>
    <property type="match status" value="1"/>
</dbReference>
<comment type="caution">
    <text evidence="2">The sequence shown here is derived from an EMBL/GenBank/DDBJ whole genome shotgun (WGS) entry which is preliminary data.</text>
</comment>
<gene>
    <name evidence="2" type="ORF">NQ315_015641</name>
</gene>
<evidence type="ECO:0000313" key="3">
    <source>
        <dbReference type="Proteomes" id="UP001159042"/>
    </source>
</evidence>
<dbReference type="InterPro" id="IPR036691">
    <property type="entry name" value="Endo/exonu/phosph_ase_sf"/>
</dbReference>
<dbReference type="AlphaFoldDB" id="A0AAV8W3G1"/>
<proteinExistence type="predicted"/>
<dbReference type="Pfam" id="PF03372">
    <property type="entry name" value="Exo_endo_phos"/>
    <property type="match status" value="1"/>
</dbReference>
<accession>A0AAV8W3G1</accession>
<organism evidence="2 3">
    <name type="scientific">Exocentrus adspersus</name>
    <dbReference type="NCBI Taxonomy" id="1586481"/>
    <lineage>
        <taxon>Eukaryota</taxon>
        <taxon>Metazoa</taxon>
        <taxon>Ecdysozoa</taxon>
        <taxon>Arthropoda</taxon>
        <taxon>Hexapoda</taxon>
        <taxon>Insecta</taxon>
        <taxon>Pterygota</taxon>
        <taxon>Neoptera</taxon>
        <taxon>Endopterygota</taxon>
        <taxon>Coleoptera</taxon>
        <taxon>Polyphaga</taxon>
        <taxon>Cucujiformia</taxon>
        <taxon>Chrysomeloidea</taxon>
        <taxon>Cerambycidae</taxon>
        <taxon>Lamiinae</taxon>
        <taxon>Acanthocinini</taxon>
        <taxon>Exocentrus</taxon>
    </lineage>
</organism>
<dbReference type="SUPFAM" id="SSF56219">
    <property type="entry name" value="DNase I-like"/>
    <property type="match status" value="1"/>
</dbReference>
<name>A0AAV8W3G1_9CUCU</name>